<keyword evidence="3" id="KW-1003">Cell membrane</keyword>
<evidence type="ECO:0000256" key="7">
    <source>
        <dbReference type="ARBA" id="ARBA00022970"/>
    </source>
</evidence>
<dbReference type="SUPFAM" id="SSF52540">
    <property type="entry name" value="P-loop containing nucleoside triphosphate hydrolases"/>
    <property type="match status" value="1"/>
</dbReference>
<dbReference type="InterPro" id="IPR017871">
    <property type="entry name" value="ABC_transporter-like_CS"/>
</dbReference>
<evidence type="ECO:0000256" key="6">
    <source>
        <dbReference type="ARBA" id="ARBA00022840"/>
    </source>
</evidence>
<evidence type="ECO:0000256" key="3">
    <source>
        <dbReference type="ARBA" id="ARBA00022475"/>
    </source>
</evidence>
<evidence type="ECO:0000256" key="8">
    <source>
        <dbReference type="ARBA" id="ARBA00022989"/>
    </source>
</evidence>
<feature type="transmembrane region" description="Helical" evidence="11">
    <location>
        <begin position="620"/>
        <end position="645"/>
    </location>
</feature>
<comment type="similarity">
    <text evidence="10">Belongs to the ABC transporter superfamily. Macrolide exporter (TC 3.A.1.122) family.</text>
</comment>
<evidence type="ECO:0000256" key="4">
    <source>
        <dbReference type="ARBA" id="ARBA00022692"/>
    </source>
</evidence>
<feature type="transmembrane region" description="Helical" evidence="11">
    <location>
        <begin position="534"/>
        <end position="559"/>
    </location>
</feature>
<dbReference type="InterPro" id="IPR027417">
    <property type="entry name" value="P-loop_NTPase"/>
</dbReference>
<dbReference type="Proteomes" id="UP000094469">
    <property type="component" value="Unassembled WGS sequence"/>
</dbReference>
<feature type="transmembrane region" description="Helical" evidence="11">
    <location>
        <begin position="267"/>
        <end position="286"/>
    </location>
</feature>
<sequence length="664" mass="74272">MSILSVKNIKKSYSINEKEEEKVLDGINLDVHDGEFLALLGPSGCGKSTLLNIISGLDTDYEGEVLYKGMSLKFLNDHELTDFRKNNIGFVFQNFNLISHMSVLENVMIPMYLNGKSHSENKTKALELLDSVDLKKYADKNVKNLSGGQKQRVAIARALTNNPELIIADEPTGSLDSKSQNRILEILEGLTQQGKTVIVVTHNEEITERVDTVVKLRDGKIVEVEQKSDRSFTEPKIPKKIRKNRFNFISMLKIAFSNFMQRKWRNVMISIATSIGLTGILLSLGLGNGIVKIIEQDMEGGKIPSQIQISLNNQQSSGIINKNDLTYIKNKVGQEKIKYFETPFGMRMIEVEVEDVGNADYTDTTPNYSQVVSLYDNTSIKVPSNTKDSILAGKEYQDPKEEGITLTESFLKDFNKMNKKNLTAESIIGKKLKGVIVESTSEGEKTGTFSTKIIRIVKDETEEENSYMAPVEMNQIITRNKFEKNIPYFILELKEPSENKQVMEQINSNKKYVAISQTAVVDIIINFIKIIQGLLIFMSTQAVIVSIVMIGIVMYINVIERTREIGVMKAIGYRNRDINMIFTSESAFITLLSLLLATLFASFIGFGINEIVAMKAKEISSVFMLDIVAVGGTVILAIVMSLFSASVPIMKVGKLDPATSLRYE</sequence>
<dbReference type="Gene3D" id="3.40.50.300">
    <property type="entry name" value="P-loop containing nucleotide triphosphate hydrolases"/>
    <property type="match status" value="1"/>
</dbReference>
<protein>
    <recommendedName>
        <fullName evidence="12">ABC transporter domain-containing protein</fullName>
    </recommendedName>
</protein>
<evidence type="ECO:0000256" key="11">
    <source>
        <dbReference type="SAM" id="Phobius"/>
    </source>
</evidence>
<keyword evidence="6" id="KW-0067">ATP-binding</keyword>
<dbReference type="GO" id="GO:0016887">
    <property type="term" value="F:ATP hydrolysis activity"/>
    <property type="evidence" value="ECO:0007669"/>
    <property type="project" value="InterPro"/>
</dbReference>
<comment type="subcellular location">
    <subcellularLocation>
        <location evidence="1">Cell inner membrane</location>
        <topology evidence="1">Multi-pass membrane protein</topology>
    </subcellularLocation>
</comment>
<keyword evidence="14" id="KW-1185">Reference proteome</keyword>
<dbReference type="Pfam" id="PF00005">
    <property type="entry name" value="ABC_tran"/>
    <property type="match status" value="1"/>
</dbReference>
<dbReference type="GO" id="GO:0098796">
    <property type="term" value="C:membrane protein complex"/>
    <property type="evidence" value="ECO:0007669"/>
    <property type="project" value="UniProtKB-ARBA"/>
</dbReference>
<dbReference type="SMART" id="SM00382">
    <property type="entry name" value="AAA"/>
    <property type="match status" value="1"/>
</dbReference>
<dbReference type="FunFam" id="3.40.50.300:FF:000032">
    <property type="entry name" value="Export ABC transporter ATP-binding protein"/>
    <property type="match status" value="1"/>
</dbReference>
<dbReference type="GO" id="GO:0006865">
    <property type="term" value="P:amino acid transport"/>
    <property type="evidence" value="ECO:0007669"/>
    <property type="project" value="UniProtKB-KW"/>
</dbReference>
<evidence type="ECO:0000259" key="12">
    <source>
        <dbReference type="PROSITE" id="PS50893"/>
    </source>
</evidence>
<dbReference type="RefSeq" id="WP_069638789.1">
    <property type="nucleotide sequence ID" value="NZ_JAFBEZ010000013.1"/>
</dbReference>
<evidence type="ECO:0000256" key="2">
    <source>
        <dbReference type="ARBA" id="ARBA00022448"/>
    </source>
</evidence>
<dbReference type="GO" id="GO:0005886">
    <property type="term" value="C:plasma membrane"/>
    <property type="evidence" value="ECO:0007669"/>
    <property type="project" value="UniProtKB-SubCell"/>
</dbReference>
<evidence type="ECO:0000313" key="14">
    <source>
        <dbReference type="Proteomes" id="UP000094469"/>
    </source>
</evidence>
<dbReference type="PANTHER" id="PTHR24220">
    <property type="entry name" value="IMPORT ATP-BINDING PROTEIN"/>
    <property type="match status" value="1"/>
</dbReference>
<dbReference type="PANTHER" id="PTHR24220:SF692">
    <property type="entry name" value="ABC TRANSPORTER DOMAIN-CONTAINING PROTEIN"/>
    <property type="match status" value="1"/>
</dbReference>
<name>A0A1E5HGH6_9ENTE</name>
<proteinExistence type="inferred from homology"/>
<dbReference type="PROSITE" id="PS00211">
    <property type="entry name" value="ABC_TRANSPORTER_1"/>
    <property type="match status" value="1"/>
</dbReference>
<keyword evidence="2" id="KW-0813">Transport</keyword>
<evidence type="ECO:0000256" key="5">
    <source>
        <dbReference type="ARBA" id="ARBA00022741"/>
    </source>
</evidence>
<dbReference type="GO" id="GO:0005524">
    <property type="term" value="F:ATP binding"/>
    <property type="evidence" value="ECO:0007669"/>
    <property type="project" value="UniProtKB-KW"/>
</dbReference>
<dbReference type="Pfam" id="PF02687">
    <property type="entry name" value="FtsX"/>
    <property type="match status" value="1"/>
</dbReference>
<dbReference type="InterPro" id="IPR015854">
    <property type="entry name" value="ABC_transpr_LolD-like"/>
</dbReference>
<feature type="transmembrane region" description="Helical" evidence="11">
    <location>
        <begin position="580"/>
        <end position="608"/>
    </location>
</feature>
<dbReference type="STRING" id="1131292.BCR24_01540"/>
<dbReference type="InterPro" id="IPR017911">
    <property type="entry name" value="MacB-like_ATP-bd"/>
</dbReference>
<dbReference type="InterPro" id="IPR003439">
    <property type="entry name" value="ABC_transporter-like_ATP-bd"/>
</dbReference>
<keyword evidence="5" id="KW-0547">Nucleotide-binding</keyword>
<dbReference type="GO" id="GO:0022857">
    <property type="term" value="F:transmembrane transporter activity"/>
    <property type="evidence" value="ECO:0007669"/>
    <property type="project" value="TreeGrafter"/>
</dbReference>
<keyword evidence="4 11" id="KW-0812">Transmembrane</keyword>
<evidence type="ECO:0000256" key="10">
    <source>
        <dbReference type="ARBA" id="ARBA00038388"/>
    </source>
</evidence>
<keyword evidence="9 11" id="KW-0472">Membrane</keyword>
<dbReference type="EMBL" id="MIKC01000001">
    <property type="protein sequence ID" value="OEG24064.1"/>
    <property type="molecule type" value="Genomic_DNA"/>
</dbReference>
<keyword evidence="8 11" id="KW-1133">Transmembrane helix</keyword>
<dbReference type="CDD" id="cd03255">
    <property type="entry name" value="ABC_MJ0796_LolCDE_FtsE"/>
    <property type="match status" value="1"/>
</dbReference>
<dbReference type="InterPro" id="IPR003593">
    <property type="entry name" value="AAA+_ATPase"/>
</dbReference>
<reference evidence="14" key="1">
    <citation type="submission" date="2016-09" db="EMBL/GenBank/DDBJ databases">
        <authorList>
            <person name="Gulvik C.A."/>
        </authorList>
    </citation>
    <scope>NUCLEOTIDE SEQUENCE [LARGE SCALE GENOMIC DNA]</scope>
    <source>
        <strain evidence="14">LMG 26676</strain>
    </source>
</reference>
<dbReference type="PROSITE" id="PS50893">
    <property type="entry name" value="ABC_TRANSPORTER_2"/>
    <property type="match status" value="1"/>
</dbReference>
<evidence type="ECO:0000256" key="9">
    <source>
        <dbReference type="ARBA" id="ARBA00023136"/>
    </source>
</evidence>
<keyword evidence="7" id="KW-0029">Amino-acid transport</keyword>
<dbReference type="OrthoDB" id="2079174at2"/>
<accession>A0A1E5HGH6</accession>
<evidence type="ECO:0000313" key="13">
    <source>
        <dbReference type="EMBL" id="OEG24064.1"/>
    </source>
</evidence>
<organism evidence="13 14">
    <name type="scientific">Enterococcus ureilyticus</name>
    <dbReference type="NCBI Taxonomy" id="1131292"/>
    <lineage>
        <taxon>Bacteria</taxon>
        <taxon>Bacillati</taxon>
        <taxon>Bacillota</taxon>
        <taxon>Bacilli</taxon>
        <taxon>Lactobacillales</taxon>
        <taxon>Enterococcaceae</taxon>
        <taxon>Enterococcus</taxon>
    </lineage>
</organism>
<dbReference type="InterPro" id="IPR003838">
    <property type="entry name" value="ABC3_permease_C"/>
</dbReference>
<dbReference type="AlphaFoldDB" id="A0A1E5HGH6"/>
<comment type="caution">
    <text evidence="13">The sequence shown here is derived from an EMBL/GenBank/DDBJ whole genome shotgun (WGS) entry which is preliminary data.</text>
</comment>
<evidence type="ECO:0000256" key="1">
    <source>
        <dbReference type="ARBA" id="ARBA00004429"/>
    </source>
</evidence>
<feature type="domain" description="ABC transporter" evidence="12">
    <location>
        <begin position="4"/>
        <end position="243"/>
    </location>
</feature>
<gene>
    <name evidence="13" type="ORF">BCR24_01540</name>
</gene>